<dbReference type="SUPFAM" id="SSF51351">
    <property type="entry name" value="Triosephosphate isomerase (TIM)"/>
    <property type="match status" value="1"/>
</dbReference>
<dbReference type="GO" id="GO:0006094">
    <property type="term" value="P:gluconeogenesis"/>
    <property type="evidence" value="ECO:0007669"/>
    <property type="project" value="UniProtKB-UniPathway"/>
</dbReference>
<comment type="pathway">
    <text evidence="2">Carbohydrate biosynthesis; gluconeogenesis.</text>
</comment>
<dbReference type="Proteomes" id="UP000316406">
    <property type="component" value="Unassembled WGS sequence"/>
</dbReference>
<dbReference type="AlphaFoldDB" id="A0A556C5Z9"/>
<reference evidence="3 4" key="1">
    <citation type="submission" date="2019-07" db="EMBL/GenBank/DDBJ databases">
        <title>Draft genome sequence of Brevibacterium aurantiacum XU54 isolated from Xinjiang China.</title>
        <authorList>
            <person name="Xu X."/>
        </authorList>
    </citation>
    <scope>NUCLEOTIDE SEQUENCE [LARGE SCALE GENOMIC DNA]</scope>
    <source>
        <strain evidence="3 4">XU54</strain>
    </source>
</reference>
<comment type="catalytic activity">
    <reaction evidence="2">
        <text>D-glyceraldehyde 3-phosphate = dihydroxyacetone phosphate</text>
        <dbReference type="Rhea" id="RHEA:18585"/>
        <dbReference type="ChEBI" id="CHEBI:57642"/>
        <dbReference type="ChEBI" id="CHEBI:59776"/>
        <dbReference type="EC" id="5.3.1.1"/>
    </reaction>
</comment>
<dbReference type="GO" id="GO:0004807">
    <property type="term" value="F:triose-phosphate isomerase activity"/>
    <property type="evidence" value="ECO:0007669"/>
    <property type="project" value="UniProtKB-EC"/>
</dbReference>
<keyword evidence="2" id="KW-0963">Cytoplasm</keyword>
<dbReference type="UniPathway" id="UPA00138"/>
<sequence length="273" mass="28910">MPDTSSLARSSPPSPALPDRLIGISLKMYMSHVQTVDWAHRVTELTHAHPAVTSGAAGLALLPQFPSIPACLDVPGPLQIGAQNLSAEDAGAWTGEVSGAVLAELGCRYVEVGHAERRRHFHETDDIVRAKIAAALRHRLFPVLCVGEKSAGTPESAAAEVTAQIRSALPTTAGDLPPQSGVVIAYEPMWAIGAQQPAAPDYIIAVCEAVRARTRTHFPSLDFRLIYGGSAGPGLLTRLGPSVDGLFLGRFAHDPDSVPRILDELADVIMLKS</sequence>
<comment type="similarity">
    <text evidence="2">Belongs to the triosephosphate isomerase family.</text>
</comment>
<proteinExistence type="inferred from homology"/>
<dbReference type="GO" id="GO:0005829">
    <property type="term" value="C:cytosol"/>
    <property type="evidence" value="ECO:0007669"/>
    <property type="project" value="TreeGrafter"/>
</dbReference>
<dbReference type="InterPro" id="IPR035990">
    <property type="entry name" value="TIM_sf"/>
</dbReference>
<dbReference type="PANTHER" id="PTHR21139:SF2">
    <property type="entry name" value="TRIOSEPHOSPHATE ISOMERASE"/>
    <property type="match status" value="1"/>
</dbReference>
<organism evidence="3 4">
    <name type="scientific">Brevibacterium aurantiacum</name>
    <dbReference type="NCBI Taxonomy" id="273384"/>
    <lineage>
        <taxon>Bacteria</taxon>
        <taxon>Bacillati</taxon>
        <taxon>Actinomycetota</taxon>
        <taxon>Actinomycetes</taxon>
        <taxon>Micrococcales</taxon>
        <taxon>Brevibacteriaceae</taxon>
        <taxon>Brevibacterium</taxon>
    </lineage>
</organism>
<dbReference type="EC" id="5.3.1.1" evidence="2"/>
<keyword evidence="2" id="KW-0312">Gluconeogenesis</keyword>
<evidence type="ECO:0000256" key="1">
    <source>
        <dbReference type="ARBA" id="ARBA00023235"/>
    </source>
</evidence>
<dbReference type="PROSITE" id="PS51440">
    <property type="entry name" value="TIM_2"/>
    <property type="match status" value="1"/>
</dbReference>
<dbReference type="OrthoDB" id="9809429at2"/>
<gene>
    <name evidence="3" type="ORF">FO013_18720</name>
</gene>
<name>A0A556C5Z9_BREAU</name>
<evidence type="ECO:0000313" key="4">
    <source>
        <dbReference type="Proteomes" id="UP000316406"/>
    </source>
</evidence>
<dbReference type="InterPro" id="IPR000652">
    <property type="entry name" value="Triosephosphate_isomerase"/>
</dbReference>
<dbReference type="UniPathway" id="UPA00109">
    <property type="reaction ID" value="UER00189"/>
</dbReference>
<comment type="subcellular location">
    <subcellularLocation>
        <location evidence="2">Cytoplasm</location>
    </subcellularLocation>
</comment>
<keyword evidence="1 2" id="KW-0413">Isomerase</keyword>
<dbReference type="PANTHER" id="PTHR21139">
    <property type="entry name" value="TRIOSEPHOSPHATE ISOMERASE"/>
    <property type="match status" value="1"/>
</dbReference>
<evidence type="ECO:0000256" key="2">
    <source>
        <dbReference type="RuleBase" id="RU363013"/>
    </source>
</evidence>
<dbReference type="EMBL" id="VLTK01000014">
    <property type="protein sequence ID" value="TSI12821.1"/>
    <property type="molecule type" value="Genomic_DNA"/>
</dbReference>
<protein>
    <recommendedName>
        <fullName evidence="2">Triosephosphate isomerase</fullName>
        <ecNumber evidence="2">5.3.1.1</ecNumber>
    </recommendedName>
</protein>
<dbReference type="Pfam" id="PF00121">
    <property type="entry name" value="TIM"/>
    <property type="match status" value="1"/>
</dbReference>
<comment type="pathway">
    <text evidence="2">Carbohydrate degradation; glycolysis; D-glyceraldehyde 3-phosphate from glycerone phosphate: step 1/1.</text>
</comment>
<dbReference type="GO" id="GO:0019563">
    <property type="term" value="P:glycerol catabolic process"/>
    <property type="evidence" value="ECO:0007669"/>
    <property type="project" value="TreeGrafter"/>
</dbReference>
<keyword evidence="4" id="KW-1185">Reference proteome</keyword>
<evidence type="ECO:0000313" key="3">
    <source>
        <dbReference type="EMBL" id="TSI12821.1"/>
    </source>
</evidence>
<dbReference type="CDD" id="cd00311">
    <property type="entry name" value="TIM"/>
    <property type="match status" value="1"/>
</dbReference>
<dbReference type="GO" id="GO:0046166">
    <property type="term" value="P:glyceraldehyde-3-phosphate biosynthetic process"/>
    <property type="evidence" value="ECO:0007669"/>
    <property type="project" value="TreeGrafter"/>
</dbReference>
<dbReference type="InterPro" id="IPR013785">
    <property type="entry name" value="Aldolase_TIM"/>
</dbReference>
<dbReference type="RefSeq" id="WP_143924082.1">
    <property type="nucleotide sequence ID" value="NZ_VLTK01000014.1"/>
</dbReference>
<accession>A0A556C5Z9</accession>
<comment type="caution">
    <text evidence="3">The sequence shown here is derived from an EMBL/GenBank/DDBJ whole genome shotgun (WGS) entry which is preliminary data.</text>
</comment>
<comment type="subunit">
    <text evidence="2">Homodimer.</text>
</comment>
<dbReference type="Gene3D" id="3.20.20.70">
    <property type="entry name" value="Aldolase class I"/>
    <property type="match status" value="1"/>
</dbReference>
<dbReference type="GO" id="GO:0006096">
    <property type="term" value="P:glycolytic process"/>
    <property type="evidence" value="ECO:0007669"/>
    <property type="project" value="UniProtKB-UniPathway"/>
</dbReference>
<keyword evidence="2" id="KW-0324">Glycolysis</keyword>